<evidence type="ECO:0000313" key="3">
    <source>
        <dbReference type="EMBL" id="CAE4575730.1"/>
    </source>
</evidence>
<keyword evidence="2" id="KW-0732">Signal</keyword>
<proteinExistence type="predicted"/>
<feature type="region of interest" description="Disordered" evidence="1">
    <location>
        <begin position="412"/>
        <end position="440"/>
    </location>
</feature>
<feature type="signal peptide" evidence="2">
    <location>
        <begin position="1"/>
        <end position="20"/>
    </location>
</feature>
<feature type="region of interest" description="Disordered" evidence="1">
    <location>
        <begin position="118"/>
        <end position="155"/>
    </location>
</feature>
<accession>A0A7S4Q8F8</accession>
<dbReference type="AlphaFoldDB" id="A0A7S4Q8F8"/>
<reference evidence="3" key="1">
    <citation type="submission" date="2021-01" db="EMBL/GenBank/DDBJ databases">
        <authorList>
            <person name="Corre E."/>
            <person name="Pelletier E."/>
            <person name="Niang G."/>
            <person name="Scheremetjew M."/>
            <person name="Finn R."/>
            <person name="Kale V."/>
            <person name="Holt S."/>
            <person name="Cochrane G."/>
            <person name="Meng A."/>
            <person name="Brown T."/>
            <person name="Cohen L."/>
        </authorList>
    </citation>
    <scope>NUCLEOTIDE SEQUENCE</scope>
    <source>
        <strain evidence="3">CCMP3105</strain>
    </source>
</reference>
<feature type="chain" id="PRO_5031355150" description="Ubiquitin-like domain-containing protein" evidence="2">
    <location>
        <begin position="21"/>
        <end position="536"/>
    </location>
</feature>
<dbReference type="EMBL" id="HBNR01022971">
    <property type="protein sequence ID" value="CAE4575730.1"/>
    <property type="molecule type" value="Transcribed_RNA"/>
</dbReference>
<gene>
    <name evidence="3" type="ORF">AMON00008_LOCUS15350</name>
</gene>
<sequence length="536" mass="60439">MPRVCALLLFLPLLACPTHGLREASRRQEPMSDDVTPEYKIGDLMEFEVLEGPEAGKWVKCSITGPGDLPETYNVFAWSSDPRHRRMKNIPVELLKTQAEMDAKRKAIEDQRLKEEAELKAKEEEERKIREAEEKKRAEEEAQVRAEQEEKERAEKEEAARLLHLKLKAKWEQVKEAKRKAAEEAKARMEEEEREWKAAHPNRPERLRITTSPDPNADPESIKVVIKFEDKPDMVVKAKRRLRLRSLMSVAAETMGVKMENVRFSTGKKILLPEESAERFGHMDKVVVNMELMDSHMRAAPASPTAAVSRKTEGGSKDSFDVGDFVLANVSTGEGVPCIVQAKSNYPDAFDLRFAFSAGDMHELGHVPIRLMRKASGKQYASVLKNFRENPTLASKAVQHLASHVDDIMRHKRPEKPAESVPSEPHVGQLDRTTQGSEPGFETFEAGNFVQYTLQDGTVLPATVSGVEPPNNYNLHVIFAPGIEFRGLRDLKSVPGHQLKGIKAKLYVDNVRHLKEDPVEARRLLEQAAQELSDTA</sequence>
<dbReference type="Gene3D" id="3.10.20.90">
    <property type="entry name" value="Phosphatidylinositol 3-kinase Catalytic Subunit, Chain A, domain 1"/>
    <property type="match status" value="1"/>
</dbReference>
<evidence type="ECO:0000256" key="1">
    <source>
        <dbReference type="SAM" id="MobiDB-lite"/>
    </source>
</evidence>
<organism evidence="3">
    <name type="scientific">Alexandrium monilatum</name>
    <dbReference type="NCBI Taxonomy" id="311494"/>
    <lineage>
        <taxon>Eukaryota</taxon>
        <taxon>Sar</taxon>
        <taxon>Alveolata</taxon>
        <taxon>Dinophyceae</taxon>
        <taxon>Gonyaulacales</taxon>
        <taxon>Pyrocystaceae</taxon>
        <taxon>Alexandrium</taxon>
    </lineage>
</organism>
<evidence type="ECO:0008006" key="4">
    <source>
        <dbReference type="Google" id="ProtNLM"/>
    </source>
</evidence>
<name>A0A7S4Q8F8_9DINO</name>
<evidence type="ECO:0000256" key="2">
    <source>
        <dbReference type="SAM" id="SignalP"/>
    </source>
</evidence>
<protein>
    <recommendedName>
        <fullName evidence="4">Ubiquitin-like domain-containing protein</fullName>
    </recommendedName>
</protein>